<reference evidence="1 2" key="1">
    <citation type="submission" date="2021-12" db="EMBL/GenBank/DDBJ databases">
        <title>Genome sequencing of bacteria with rrn-lacking chromosome and rrn-plasmid.</title>
        <authorList>
            <person name="Anda M."/>
            <person name="Iwasaki W."/>
        </authorList>
    </citation>
    <scope>NUCLEOTIDE SEQUENCE [LARGE SCALE GENOMIC DNA]</scope>
    <source>
        <strain evidence="1 2">DSM 100852</strain>
        <plasmid evidence="1 2">pFA2</plasmid>
    </source>
</reference>
<protein>
    <submittedName>
        <fullName evidence="1">Uncharacterized protein</fullName>
    </submittedName>
</protein>
<evidence type="ECO:0000313" key="2">
    <source>
        <dbReference type="Proteomes" id="UP001348817"/>
    </source>
</evidence>
<dbReference type="KEGG" id="fax:FUAX_44340"/>
<accession>A0AAU9CYG4</accession>
<sequence>MRSRSLVTNRDPIVYLKRRPFYVTKTFKSNGLVPLGFPVFGLEQVSYQYPATRLSRFTEGGFVFLVLSKCSFSIEKEENILH</sequence>
<keyword evidence="1" id="KW-0614">Plasmid</keyword>
<proteinExistence type="predicted"/>
<keyword evidence="2" id="KW-1185">Reference proteome</keyword>
<dbReference type="AlphaFoldDB" id="A0AAU9CYG4"/>
<geneLocation type="plasmid" evidence="1 2">
    <name>pFA2</name>
</geneLocation>
<gene>
    <name evidence="1" type="ORF">FUAX_44340</name>
</gene>
<name>A0AAU9CYG4_9BACT</name>
<dbReference type="EMBL" id="AP025316">
    <property type="protein sequence ID" value="BDD12002.1"/>
    <property type="molecule type" value="Genomic_DNA"/>
</dbReference>
<evidence type="ECO:0000313" key="1">
    <source>
        <dbReference type="EMBL" id="BDD12002.1"/>
    </source>
</evidence>
<dbReference type="Proteomes" id="UP001348817">
    <property type="component" value="Plasmid pFA2"/>
</dbReference>
<organism evidence="1 2">
    <name type="scientific">Fulvitalea axinellae</name>
    <dbReference type="NCBI Taxonomy" id="1182444"/>
    <lineage>
        <taxon>Bacteria</taxon>
        <taxon>Pseudomonadati</taxon>
        <taxon>Bacteroidota</taxon>
        <taxon>Cytophagia</taxon>
        <taxon>Cytophagales</taxon>
        <taxon>Persicobacteraceae</taxon>
        <taxon>Fulvitalea</taxon>
    </lineage>
</organism>